<feature type="transmembrane region" description="Helical" evidence="1">
    <location>
        <begin position="426"/>
        <end position="445"/>
    </location>
</feature>
<feature type="transmembrane region" description="Helical" evidence="1">
    <location>
        <begin position="43"/>
        <end position="65"/>
    </location>
</feature>
<dbReference type="Gene3D" id="1.20.1250.20">
    <property type="entry name" value="MFS general substrate transporter like domains"/>
    <property type="match status" value="2"/>
</dbReference>
<reference evidence="2" key="1">
    <citation type="submission" date="2023-06" db="EMBL/GenBank/DDBJ databases">
        <authorList>
            <person name="Delattre M."/>
        </authorList>
    </citation>
    <scope>NUCLEOTIDE SEQUENCE</scope>
    <source>
        <strain evidence="2">AF72</strain>
    </source>
</reference>
<feature type="non-terminal residue" evidence="2">
    <location>
        <position position="478"/>
    </location>
</feature>
<feature type="transmembrane region" description="Helical" evidence="1">
    <location>
        <begin position="85"/>
        <end position="107"/>
    </location>
</feature>
<protein>
    <submittedName>
        <fullName evidence="2">Uncharacterized protein</fullName>
    </submittedName>
</protein>
<dbReference type="InterPro" id="IPR036259">
    <property type="entry name" value="MFS_trans_sf"/>
</dbReference>
<feature type="transmembrane region" description="Helical" evidence="1">
    <location>
        <begin position="271"/>
        <end position="295"/>
    </location>
</feature>
<keyword evidence="3" id="KW-1185">Reference proteome</keyword>
<proteinExistence type="predicted"/>
<name>A0AA36CQ23_9BILA</name>
<feature type="transmembrane region" description="Helical" evidence="1">
    <location>
        <begin position="146"/>
        <end position="168"/>
    </location>
</feature>
<accession>A0AA36CQ23</accession>
<dbReference type="EMBL" id="CATQJA010002615">
    <property type="protein sequence ID" value="CAJ0573196.1"/>
    <property type="molecule type" value="Genomic_DNA"/>
</dbReference>
<keyword evidence="1" id="KW-0812">Transmembrane</keyword>
<evidence type="ECO:0000313" key="3">
    <source>
        <dbReference type="Proteomes" id="UP001177023"/>
    </source>
</evidence>
<feature type="transmembrane region" description="Helical" evidence="1">
    <location>
        <begin position="180"/>
        <end position="200"/>
    </location>
</feature>
<organism evidence="2 3">
    <name type="scientific">Mesorhabditis spiculigera</name>
    <dbReference type="NCBI Taxonomy" id="96644"/>
    <lineage>
        <taxon>Eukaryota</taxon>
        <taxon>Metazoa</taxon>
        <taxon>Ecdysozoa</taxon>
        <taxon>Nematoda</taxon>
        <taxon>Chromadorea</taxon>
        <taxon>Rhabditida</taxon>
        <taxon>Rhabditina</taxon>
        <taxon>Rhabditomorpha</taxon>
        <taxon>Rhabditoidea</taxon>
        <taxon>Rhabditidae</taxon>
        <taxon>Mesorhabditinae</taxon>
        <taxon>Mesorhabditis</taxon>
    </lineage>
</organism>
<keyword evidence="1" id="KW-0472">Membrane</keyword>
<dbReference type="SUPFAM" id="SSF103473">
    <property type="entry name" value="MFS general substrate transporter"/>
    <property type="match status" value="1"/>
</dbReference>
<feature type="transmembrane region" description="Helical" evidence="1">
    <location>
        <begin position="119"/>
        <end position="140"/>
    </location>
</feature>
<comment type="caution">
    <text evidence="2">The sequence shown here is derived from an EMBL/GenBank/DDBJ whole genome shotgun (WGS) entry which is preliminary data.</text>
</comment>
<sequence>MDLEFQQGFLDYQYVVALREEKISLKHPKIPTQGVPKIFMLKCLLYGFSCGATMSMCQLGALINAPLMVLFNKTSNEVFGVDDGGILLLSAGSWMGMAGMFFSLAAVIPLMDFLGRKIVCVYIKFTFTTLGCSLFVLSWLVQNGLLYLLGVACLVVPFAVVALGDIIFLSEIAPSNHRAFFAMLAFSFVTVSAQICTVLAREDVLGTPEKWGYIPLFGQALNMVMLFVGHSLPDPEQEKLKDQMSLTEFYQQHFGKFAGFFRNRNGLTEKLLLVMAIDLFAVMNISLIEGIFLIPIYRGEGMDVNEILSMGLIVFAVLMPFRWIGPMILTKIDNRKIFHYALPVFAFKSALHLVNSWTQIEALCYVNQFLEKIVEATGLPAISYIIATEIFAPEVLVIATQLVMVNSTVFMSILTSLAPFTFGTCLPYYLVLITVFSAVAAKFAIRFWRTVDEQAPEAEALLRKCSPPPGYAEKELLI</sequence>
<evidence type="ECO:0000256" key="1">
    <source>
        <dbReference type="SAM" id="Phobius"/>
    </source>
</evidence>
<dbReference type="AlphaFoldDB" id="A0AA36CQ23"/>
<gene>
    <name evidence="2" type="ORF">MSPICULIGERA_LOCUS11564</name>
</gene>
<dbReference type="Proteomes" id="UP001177023">
    <property type="component" value="Unassembled WGS sequence"/>
</dbReference>
<keyword evidence="1" id="KW-1133">Transmembrane helix</keyword>
<feature type="transmembrane region" description="Helical" evidence="1">
    <location>
        <begin position="212"/>
        <end position="232"/>
    </location>
</feature>
<feature type="transmembrane region" description="Helical" evidence="1">
    <location>
        <begin position="307"/>
        <end position="325"/>
    </location>
</feature>
<evidence type="ECO:0000313" key="2">
    <source>
        <dbReference type="EMBL" id="CAJ0573196.1"/>
    </source>
</evidence>